<comment type="similarity">
    <text evidence="1">Belongs to the peptidase S58 family.</text>
</comment>
<dbReference type="InterPro" id="IPR005321">
    <property type="entry name" value="Peptidase_S58_DmpA"/>
</dbReference>
<reference evidence="2" key="1">
    <citation type="submission" date="2020-04" db="EMBL/GenBank/DDBJ databases">
        <authorList>
            <person name="Sombolestani A."/>
        </authorList>
    </citation>
    <scope>NUCLEOTIDE SEQUENCE</scope>
    <source>
        <strain evidence="2">R71697</strain>
    </source>
</reference>
<gene>
    <name evidence="2" type="ORF">HKD32_08820</name>
</gene>
<dbReference type="GO" id="GO:0004177">
    <property type="term" value="F:aminopeptidase activity"/>
    <property type="evidence" value="ECO:0007669"/>
    <property type="project" value="TreeGrafter"/>
</dbReference>
<dbReference type="SUPFAM" id="SSF56266">
    <property type="entry name" value="DmpA/ArgJ-like"/>
    <property type="match status" value="1"/>
</dbReference>
<sequence>MISQSLNNLVTDVPGIRVGNVQNLDQRTGVTALLFDRPAIASGSFLGGAPALRENALLEPEMLVAGIDAIVLSGGSTYGLDATAGVQAWLREQAADLPTPDNQVRVPIVVQASLFDLVNGGNKEWGRYSPYAELGYQAAQAARKGQFALGTTGAGTGATTTLLRGGLGSASTITPSGHTVAALMVVNAVGTATVGNGPHFWSAPFERDNEFGGLGFPSHLMENDLALRMKPNYVAGTTIGVIATDAILTKAEAKRLAILAQDGIARGVFPAHLPQDGDAVFGISTGHAPAPASVEIWTEILHAATQVTARAIARGVYEASPLPGKPFLPTWKERFGDVKQGNVDHG</sequence>
<dbReference type="GeneID" id="81474799"/>
<name>A0A9Q2ISE5_GLUJA</name>
<accession>A0A9Q2ISE5</accession>
<dbReference type="Gene3D" id="3.60.70.12">
    <property type="entry name" value="L-amino peptidase D-ALA esterase/amidase"/>
    <property type="match status" value="1"/>
</dbReference>
<dbReference type="PANTHER" id="PTHR36512">
    <property type="entry name" value="D-AMINOPEPTIDASE"/>
    <property type="match status" value="1"/>
</dbReference>
<evidence type="ECO:0000256" key="1">
    <source>
        <dbReference type="ARBA" id="ARBA00007068"/>
    </source>
</evidence>
<comment type="caution">
    <text evidence="2">The sequence shown here is derived from an EMBL/GenBank/DDBJ whole genome shotgun (WGS) entry which is preliminary data.</text>
</comment>
<protein>
    <submittedName>
        <fullName evidence="2">P1 family peptidase</fullName>
    </submittedName>
</protein>
<reference evidence="2" key="2">
    <citation type="submission" date="2020-11" db="EMBL/GenBank/DDBJ databases">
        <title>Description of novel Gluconobacter species.</title>
        <authorList>
            <person name="Cleenwerck I."/>
            <person name="Cnockaert M."/>
            <person name="Borremans W."/>
            <person name="Wieme A.D."/>
            <person name="De Vuyst L."/>
            <person name="Vandamme P."/>
        </authorList>
    </citation>
    <scope>NUCLEOTIDE SEQUENCE</scope>
    <source>
        <strain evidence="2">R71697</strain>
    </source>
</reference>
<dbReference type="AlphaFoldDB" id="A0A9Q2ISE5"/>
<dbReference type="EMBL" id="JABCQN010000003">
    <property type="protein sequence ID" value="MBF0870948.1"/>
    <property type="molecule type" value="Genomic_DNA"/>
</dbReference>
<organism evidence="2 3">
    <name type="scientific">Gluconobacter japonicus</name>
    <dbReference type="NCBI Taxonomy" id="376620"/>
    <lineage>
        <taxon>Bacteria</taxon>
        <taxon>Pseudomonadati</taxon>
        <taxon>Pseudomonadota</taxon>
        <taxon>Alphaproteobacteria</taxon>
        <taxon>Acetobacterales</taxon>
        <taxon>Acetobacteraceae</taxon>
        <taxon>Gluconobacter</taxon>
    </lineage>
</organism>
<evidence type="ECO:0000313" key="3">
    <source>
        <dbReference type="Proteomes" id="UP000661006"/>
    </source>
</evidence>
<dbReference type="Pfam" id="PF03576">
    <property type="entry name" value="Peptidase_S58"/>
    <property type="match status" value="1"/>
</dbReference>
<dbReference type="PANTHER" id="PTHR36512:SF3">
    <property type="entry name" value="BLR5678 PROTEIN"/>
    <property type="match status" value="1"/>
</dbReference>
<dbReference type="RefSeq" id="WP_061930742.1">
    <property type="nucleotide sequence ID" value="NZ_JABCQN010000003.1"/>
</dbReference>
<proteinExistence type="inferred from homology"/>
<evidence type="ECO:0000313" key="2">
    <source>
        <dbReference type="EMBL" id="MBF0870948.1"/>
    </source>
</evidence>
<dbReference type="CDD" id="cd02252">
    <property type="entry name" value="nylC_like"/>
    <property type="match status" value="1"/>
</dbReference>
<dbReference type="Proteomes" id="UP000661006">
    <property type="component" value="Unassembled WGS sequence"/>
</dbReference>
<dbReference type="InterPro" id="IPR016117">
    <property type="entry name" value="ArgJ-like_dom_sf"/>
</dbReference>